<organism evidence="2 3">
    <name type="scientific">Nocardiopsis mwathae</name>
    <dbReference type="NCBI Taxonomy" id="1472723"/>
    <lineage>
        <taxon>Bacteria</taxon>
        <taxon>Bacillati</taxon>
        <taxon>Actinomycetota</taxon>
        <taxon>Actinomycetes</taxon>
        <taxon>Streptosporangiales</taxon>
        <taxon>Nocardiopsidaceae</taxon>
        <taxon>Nocardiopsis</taxon>
    </lineage>
</organism>
<evidence type="ECO:0000313" key="3">
    <source>
        <dbReference type="Proteomes" id="UP000546642"/>
    </source>
</evidence>
<proteinExistence type="predicted"/>
<dbReference type="EMBL" id="JACHDS010000001">
    <property type="protein sequence ID" value="MBB6170939.1"/>
    <property type="molecule type" value="Genomic_DNA"/>
</dbReference>
<dbReference type="Proteomes" id="UP000546642">
    <property type="component" value="Unassembled WGS sequence"/>
</dbReference>
<evidence type="ECO:0000256" key="1">
    <source>
        <dbReference type="SAM" id="MobiDB-lite"/>
    </source>
</evidence>
<keyword evidence="3" id="KW-1185">Reference proteome</keyword>
<comment type="caution">
    <text evidence="2">The sequence shown here is derived from an EMBL/GenBank/DDBJ whole genome shotgun (WGS) entry which is preliminary data.</text>
</comment>
<gene>
    <name evidence="2" type="ORF">HNR23_000999</name>
</gene>
<name>A0A7W9YF57_9ACTN</name>
<reference evidence="2 3" key="1">
    <citation type="submission" date="2020-08" db="EMBL/GenBank/DDBJ databases">
        <title>Sequencing the genomes of 1000 actinobacteria strains.</title>
        <authorList>
            <person name="Klenk H.-P."/>
        </authorList>
    </citation>
    <scope>NUCLEOTIDE SEQUENCE [LARGE SCALE GENOMIC DNA]</scope>
    <source>
        <strain evidence="2 3">DSM 46659</strain>
    </source>
</reference>
<accession>A0A7W9YF57</accession>
<feature type="region of interest" description="Disordered" evidence="1">
    <location>
        <begin position="1"/>
        <end position="32"/>
    </location>
</feature>
<protein>
    <submittedName>
        <fullName evidence="2">Uncharacterized protein</fullName>
    </submittedName>
</protein>
<sequence length="56" mass="5577">MVPAGNRGLRGAAGLSPVRPGDPRRTASDSGAGVLMVGRGVGCEPMTTRVVTRTAG</sequence>
<feature type="compositionally biased region" description="Low complexity" evidence="1">
    <location>
        <begin position="1"/>
        <end position="15"/>
    </location>
</feature>
<dbReference type="AlphaFoldDB" id="A0A7W9YF57"/>
<evidence type="ECO:0000313" key="2">
    <source>
        <dbReference type="EMBL" id="MBB6170939.1"/>
    </source>
</evidence>